<dbReference type="EMBL" id="QQBC01000022">
    <property type="protein sequence ID" value="RDI58978.1"/>
    <property type="molecule type" value="Genomic_DNA"/>
</dbReference>
<dbReference type="STRING" id="1210086.GCA_001613105_07931"/>
<sequence>METDVDHEGCTASRNLALASLLDHADDLTGHSIAMISYDSGCVAEFFTATPTPGYQTQLRTTTDIINERKPADYHHYRALHTNSEPNNASNLILPRETAGPYRLAAITNHTRIYEATGRTHNP</sequence>
<evidence type="ECO:0000313" key="2">
    <source>
        <dbReference type="Proteomes" id="UP000254869"/>
    </source>
</evidence>
<dbReference type="Gene3D" id="3.40.47.10">
    <property type="match status" value="1"/>
</dbReference>
<proteinExistence type="predicted"/>
<protein>
    <submittedName>
        <fullName evidence="1">Uncharacterized protein</fullName>
    </submittedName>
</protein>
<dbReference type="SUPFAM" id="SSF53901">
    <property type="entry name" value="Thiolase-like"/>
    <property type="match status" value="1"/>
</dbReference>
<dbReference type="AlphaFoldDB" id="A0A370HKD1"/>
<accession>A0A370HKD1</accession>
<reference evidence="1 2" key="1">
    <citation type="submission" date="2018-07" db="EMBL/GenBank/DDBJ databases">
        <title>Genomic Encyclopedia of Type Strains, Phase IV (KMG-IV): sequencing the most valuable type-strain genomes for metagenomic binning, comparative biology and taxonomic classification.</title>
        <authorList>
            <person name="Goeker M."/>
        </authorList>
    </citation>
    <scope>NUCLEOTIDE SEQUENCE [LARGE SCALE GENOMIC DNA]</scope>
    <source>
        <strain evidence="1 2">DSM 44290</strain>
    </source>
</reference>
<organism evidence="1 2">
    <name type="scientific">Nocardia pseudobrasiliensis</name>
    <dbReference type="NCBI Taxonomy" id="45979"/>
    <lineage>
        <taxon>Bacteria</taxon>
        <taxon>Bacillati</taxon>
        <taxon>Actinomycetota</taxon>
        <taxon>Actinomycetes</taxon>
        <taxon>Mycobacteriales</taxon>
        <taxon>Nocardiaceae</taxon>
        <taxon>Nocardia</taxon>
    </lineage>
</organism>
<name>A0A370HKD1_9NOCA</name>
<evidence type="ECO:0000313" key="1">
    <source>
        <dbReference type="EMBL" id="RDI58978.1"/>
    </source>
</evidence>
<comment type="caution">
    <text evidence="1">The sequence shown here is derived from an EMBL/GenBank/DDBJ whole genome shotgun (WGS) entry which is preliminary data.</text>
</comment>
<dbReference type="GO" id="GO:0016746">
    <property type="term" value="F:acyltransferase activity"/>
    <property type="evidence" value="ECO:0007669"/>
    <property type="project" value="InterPro"/>
</dbReference>
<keyword evidence="2" id="KW-1185">Reference proteome</keyword>
<gene>
    <name evidence="1" type="ORF">DFR76_12213</name>
</gene>
<dbReference type="Proteomes" id="UP000254869">
    <property type="component" value="Unassembled WGS sequence"/>
</dbReference>
<dbReference type="InterPro" id="IPR016039">
    <property type="entry name" value="Thiolase-like"/>
</dbReference>